<evidence type="ECO:0008006" key="8">
    <source>
        <dbReference type="Google" id="ProtNLM"/>
    </source>
</evidence>
<protein>
    <recommendedName>
        <fullName evidence="8">Cytochrome P450</fullName>
    </recommendedName>
</protein>
<dbReference type="OrthoDB" id="3559619at2759"/>
<dbReference type="GO" id="GO:0005506">
    <property type="term" value="F:iron ion binding"/>
    <property type="evidence" value="ECO:0007669"/>
    <property type="project" value="InterPro"/>
</dbReference>
<evidence type="ECO:0000256" key="3">
    <source>
        <dbReference type="PIRSR" id="PIRSR602401-1"/>
    </source>
</evidence>
<evidence type="ECO:0000256" key="2">
    <source>
        <dbReference type="ARBA" id="ARBA00023026"/>
    </source>
</evidence>
<evidence type="ECO:0000313" key="6">
    <source>
        <dbReference type="EMBL" id="TEY81018.1"/>
    </source>
</evidence>
<dbReference type="PANTHER" id="PTHR24305:SF166">
    <property type="entry name" value="CYTOCHROME P450 12A4, MITOCHONDRIAL-RELATED"/>
    <property type="match status" value="1"/>
</dbReference>
<sequence length="382" mass="43711">MTLTREEILSNLVVYAFAGNDTTAIALTNLFTHLAANPDTQDWISEEINYYLPSNDLGSWGYGTFFKLKRCCAAVMETLRICHPLSQLVKTTSLSAQPLEINGKTYMIPAGVSVNCSLPALHTHPRYWADNPLIWKPARFISTTDSGHDNKEPDERGKFDAKILAPETSEKFMPFAWGQRVCPGKKFAQVELVAVLARLFRDWRVEPEPRPGENLEQARDRVWRSSLVVDHERHMLHEMVNPENVGLRLDSLDAKHLAEYGEVMRRMSEMEGLFVISITGPQAPVSVFNAHADKLRSDMLKSRYKTKYKELKKVLKEVKEENVDEKIKNAFEVVKKTESKIKSLDSFIEKYTSDIRKNEKKHEQLNGGRRANDEKSKAVDEW</sequence>
<dbReference type="AlphaFoldDB" id="A0A4Y8DF06"/>
<dbReference type="GO" id="GO:0016705">
    <property type="term" value="F:oxidoreductase activity, acting on paired donors, with incorporation or reduction of molecular oxygen"/>
    <property type="evidence" value="ECO:0007669"/>
    <property type="project" value="InterPro"/>
</dbReference>
<dbReference type="PANTHER" id="PTHR24305">
    <property type="entry name" value="CYTOCHROME P450"/>
    <property type="match status" value="1"/>
</dbReference>
<evidence type="ECO:0000313" key="7">
    <source>
        <dbReference type="Proteomes" id="UP000297299"/>
    </source>
</evidence>
<reference evidence="6 7" key="1">
    <citation type="submission" date="2017-11" db="EMBL/GenBank/DDBJ databases">
        <title>Comparative genomics of Botrytis spp.</title>
        <authorList>
            <person name="Valero-Jimenez C.A."/>
            <person name="Tapia P."/>
            <person name="Veloso J."/>
            <person name="Silva-Moreno E."/>
            <person name="Staats M."/>
            <person name="Valdes J.H."/>
            <person name="Van Kan J.A.L."/>
        </authorList>
    </citation>
    <scope>NUCLEOTIDE SEQUENCE [LARGE SCALE GENOMIC DNA]</scope>
    <source>
        <strain evidence="6 7">MUCL2830</strain>
    </source>
</reference>
<name>A0A4Y8DF06_9HELO</name>
<feature type="binding site" description="axial binding residue" evidence="3">
    <location>
        <position position="182"/>
    </location>
    <ligand>
        <name>heme</name>
        <dbReference type="ChEBI" id="CHEBI:30413"/>
    </ligand>
    <ligandPart>
        <name>Fe</name>
        <dbReference type="ChEBI" id="CHEBI:18248"/>
    </ligandPart>
</feature>
<dbReference type="EMBL" id="PHWZ01000035">
    <property type="protein sequence ID" value="TEY81018.1"/>
    <property type="molecule type" value="Genomic_DNA"/>
</dbReference>
<dbReference type="PRINTS" id="PR00463">
    <property type="entry name" value="EP450I"/>
</dbReference>
<keyword evidence="4" id="KW-0175">Coiled coil</keyword>
<dbReference type="Pfam" id="PF00067">
    <property type="entry name" value="p450"/>
    <property type="match status" value="1"/>
</dbReference>
<evidence type="ECO:0000256" key="4">
    <source>
        <dbReference type="SAM" id="Coils"/>
    </source>
</evidence>
<dbReference type="Proteomes" id="UP000297299">
    <property type="component" value="Unassembled WGS sequence"/>
</dbReference>
<proteinExistence type="inferred from homology"/>
<keyword evidence="3" id="KW-0479">Metal-binding</keyword>
<evidence type="ECO:0000256" key="1">
    <source>
        <dbReference type="ARBA" id="ARBA00010617"/>
    </source>
</evidence>
<dbReference type="InterPro" id="IPR050121">
    <property type="entry name" value="Cytochrome_P450_monoxygenase"/>
</dbReference>
<dbReference type="SUPFAM" id="SSF48264">
    <property type="entry name" value="Cytochrome P450"/>
    <property type="match status" value="1"/>
</dbReference>
<dbReference type="InterPro" id="IPR036396">
    <property type="entry name" value="Cyt_P450_sf"/>
</dbReference>
<comment type="caution">
    <text evidence="6">The sequence shown here is derived from an EMBL/GenBank/DDBJ whole genome shotgun (WGS) entry which is preliminary data.</text>
</comment>
<dbReference type="Gene3D" id="1.10.630.10">
    <property type="entry name" value="Cytochrome P450"/>
    <property type="match status" value="1"/>
</dbReference>
<dbReference type="GO" id="GO:0004497">
    <property type="term" value="F:monooxygenase activity"/>
    <property type="evidence" value="ECO:0007669"/>
    <property type="project" value="InterPro"/>
</dbReference>
<comment type="cofactor">
    <cofactor evidence="3">
        <name>heme</name>
        <dbReference type="ChEBI" id="CHEBI:30413"/>
    </cofactor>
</comment>
<dbReference type="STRING" id="38488.A0A4Y8DF06"/>
<dbReference type="PRINTS" id="PR00385">
    <property type="entry name" value="P450"/>
</dbReference>
<keyword evidence="3" id="KW-0349">Heme</keyword>
<dbReference type="GO" id="GO:0020037">
    <property type="term" value="F:heme binding"/>
    <property type="evidence" value="ECO:0007669"/>
    <property type="project" value="InterPro"/>
</dbReference>
<feature type="region of interest" description="Disordered" evidence="5">
    <location>
        <begin position="358"/>
        <end position="382"/>
    </location>
</feature>
<evidence type="ECO:0000256" key="5">
    <source>
        <dbReference type="SAM" id="MobiDB-lite"/>
    </source>
</evidence>
<comment type="similarity">
    <text evidence="1">Belongs to the cytochrome P450 family.</text>
</comment>
<keyword evidence="3" id="KW-0408">Iron</keyword>
<dbReference type="InterPro" id="IPR002401">
    <property type="entry name" value="Cyt_P450_E_grp-I"/>
</dbReference>
<keyword evidence="2" id="KW-0843">Virulence</keyword>
<dbReference type="InterPro" id="IPR001128">
    <property type="entry name" value="Cyt_P450"/>
</dbReference>
<keyword evidence="7" id="KW-1185">Reference proteome</keyword>
<feature type="coiled-coil region" evidence="4">
    <location>
        <begin position="301"/>
        <end position="328"/>
    </location>
</feature>
<gene>
    <name evidence="6" type="ORF">BOTCAL_0035g00110</name>
</gene>
<accession>A0A4Y8DF06</accession>
<organism evidence="6 7">
    <name type="scientific">Botryotinia calthae</name>
    <dbReference type="NCBI Taxonomy" id="38488"/>
    <lineage>
        <taxon>Eukaryota</taxon>
        <taxon>Fungi</taxon>
        <taxon>Dikarya</taxon>
        <taxon>Ascomycota</taxon>
        <taxon>Pezizomycotina</taxon>
        <taxon>Leotiomycetes</taxon>
        <taxon>Helotiales</taxon>
        <taxon>Sclerotiniaceae</taxon>
        <taxon>Botryotinia</taxon>
    </lineage>
</organism>